<evidence type="ECO:0000259" key="1">
    <source>
        <dbReference type="Pfam" id="PF06983"/>
    </source>
</evidence>
<dbReference type="InterPro" id="IPR029068">
    <property type="entry name" value="Glyas_Bleomycin-R_OHBP_Dase"/>
</dbReference>
<dbReference type="EMBL" id="FXTH01000003">
    <property type="protein sequence ID" value="SMO46145.1"/>
    <property type="molecule type" value="Genomic_DNA"/>
</dbReference>
<evidence type="ECO:0000313" key="3">
    <source>
        <dbReference type="Proteomes" id="UP000317593"/>
    </source>
</evidence>
<name>A0A521BGC5_9BACT</name>
<dbReference type="PANTHER" id="PTHR33990">
    <property type="entry name" value="PROTEIN YJDN-RELATED"/>
    <property type="match status" value="1"/>
</dbReference>
<feature type="domain" description="PhnB-like" evidence="1">
    <location>
        <begin position="5"/>
        <end position="135"/>
    </location>
</feature>
<accession>A0A521BGC5</accession>
<organism evidence="2 3">
    <name type="scientific">Fodinibius sediminis</name>
    <dbReference type="NCBI Taxonomy" id="1214077"/>
    <lineage>
        <taxon>Bacteria</taxon>
        <taxon>Pseudomonadati</taxon>
        <taxon>Balneolota</taxon>
        <taxon>Balneolia</taxon>
        <taxon>Balneolales</taxon>
        <taxon>Balneolaceae</taxon>
        <taxon>Fodinibius</taxon>
    </lineage>
</organism>
<dbReference type="InterPro" id="IPR028973">
    <property type="entry name" value="PhnB-like"/>
</dbReference>
<protein>
    <submittedName>
        <fullName evidence="2">PhnB protein</fullName>
    </submittedName>
</protein>
<keyword evidence="3" id="KW-1185">Reference proteome</keyword>
<reference evidence="2 3" key="1">
    <citation type="submission" date="2017-05" db="EMBL/GenBank/DDBJ databases">
        <authorList>
            <person name="Varghese N."/>
            <person name="Submissions S."/>
        </authorList>
    </citation>
    <scope>NUCLEOTIDE SEQUENCE [LARGE SCALE GENOMIC DNA]</scope>
    <source>
        <strain evidence="2 3">DSM 21194</strain>
    </source>
</reference>
<dbReference type="SUPFAM" id="SSF54593">
    <property type="entry name" value="Glyoxalase/Bleomycin resistance protein/Dihydroxybiphenyl dioxygenase"/>
    <property type="match status" value="1"/>
</dbReference>
<dbReference type="PANTHER" id="PTHR33990:SF1">
    <property type="entry name" value="PROTEIN YJDN"/>
    <property type="match status" value="1"/>
</dbReference>
<proteinExistence type="predicted"/>
<sequence>MIMKSINPYLTFKGRTEKAFNFYQSVFGGDLQIDRYSDLDDNMGAVGDDLNLVANAALSLGAGTTLFGSDILDSTDQNLTKGTNFYINLETDTEKETRRLFDRLSAEGEVQMPLEQTGWAKKFGMLRDKFGIGWMLYYTG</sequence>
<dbReference type="Proteomes" id="UP000317593">
    <property type="component" value="Unassembled WGS sequence"/>
</dbReference>
<dbReference type="AlphaFoldDB" id="A0A521BGC5"/>
<evidence type="ECO:0000313" key="2">
    <source>
        <dbReference type="EMBL" id="SMO46145.1"/>
    </source>
</evidence>
<dbReference type="Pfam" id="PF06983">
    <property type="entry name" value="3-dmu-9_3-mt"/>
    <property type="match status" value="1"/>
</dbReference>
<gene>
    <name evidence="2" type="ORF">SAMN06265218_10385</name>
</gene>
<dbReference type="Gene3D" id="3.10.180.10">
    <property type="entry name" value="2,3-Dihydroxybiphenyl 1,2-Dioxygenase, domain 1"/>
    <property type="match status" value="1"/>
</dbReference>
<dbReference type="CDD" id="cd06588">
    <property type="entry name" value="PhnB_like"/>
    <property type="match status" value="1"/>
</dbReference>